<evidence type="ECO:0008006" key="4">
    <source>
        <dbReference type="Google" id="ProtNLM"/>
    </source>
</evidence>
<dbReference type="EMBL" id="CAJPWZ010002938">
    <property type="protein sequence ID" value="CAG2248427.1"/>
    <property type="molecule type" value="Genomic_DNA"/>
</dbReference>
<dbReference type="InterPro" id="IPR043502">
    <property type="entry name" value="DNA/RNA_pol_sf"/>
</dbReference>
<dbReference type="Proteomes" id="UP000683360">
    <property type="component" value="Unassembled WGS sequence"/>
</dbReference>
<keyword evidence="1" id="KW-0472">Membrane</keyword>
<comment type="caution">
    <text evidence="2">The sequence shown here is derived from an EMBL/GenBank/DDBJ whole genome shotgun (WGS) entry which is preliminary data.</text>
</comment>
<name>A0A8S3V276_MYTED</name>
<evidence type="ECO:0000313" key="2">
    <source>
        <dbReference type="EMBL" id="CAG2248427.1"/>
    </source>
</evidence>
<dbReference type="InterPro" id="IPR036691">
    <property type="entry name" value="Endo/exonu/phosph_ase_sf"/>
</dbReference>
<keyword evidence="1" id="KW-1133">Transmembrane helix</keyword>
<protein>
    <recommendedName>
        <fullName evidence="4">Endonuclease-reverse transcriptase</fullName>
    </recommendedName>
</protein>
<gene>
    <name evidence="2" type="ORF">MEDL_60255</name>
</gene>
<sequence length="500" mass="59144">MNCRLNKYILDKFKSIKDTLRIKDVFREIHKDKANFTCYNISGSRTRIDRFYADNEFINKIREIKHIPYKKSDHKIVQINIQYKRQKWGRGFWKMNNSLLENENYTVLISNIIKQWKEDKLKYDPLKGWDLLKKQIKETTINFSRVQAKISKSKLNKLYDSLLVEEAKPSQNCSIINTIKDEIIAIETKEKIGTLIRSRECFYKEDIKNIEIFKIAEEKRGTKKEIKSLFDKNNKATCDKNSIIQIILDFYSELYTSDGFNDQEVDEYLGKIELNELKDEDWSALNQFISKEECLNNIKDFENNKSPGIDGLGKEFYLKFWNIIGDEVVEIVNNIYLKGELTETMKMGIITLNYKNKGDKKDLKQWRPISLLCFDYKLITKTLAKRLSKVINKLVDIVTARNHVPVHTPNIYEKLLYAQEPVEVLKKKPARLFTVFIFIFLTQRVVMLIVDKEYVFLYINIVVVIEIHSNIGFVTNVITFRDVYCNFIHIYDIVILWNVT</sequence>
<feature type="transmembrane region" description="Helical" evidence="1">
    <location>
        <begin position="432"/>
        <end position="450"/>
    </location>
</feature>
<proteinExistence type="predicted"/>
<dbReference type="SUPFAM" id="SSF56672">
    <property type="entry name" value="DNA/RNA polymerases"/>
    <property type="match status" value="1"/>
</dbReference>
<dbReference type="AlphaFoldDB" id="A0A8S3V276"/>
<evidence type="ECO:0000256" key="1">
    <source>
        <dbReference type="SAM" id="Phobius"/>
    </source>
</evidence>
<keyword evidence="1" id="KW-0812">Transmembrane</keyword>
<dbReference type="PANTHER" id="PTHR31635">
    <property type="entry name" value="REVERSE TRANSCRIPTASE DOMAIN-CONTAINING PROTEIN-RELATED"/>
    <property type="match status" value="1"/>
</dbReference>
<evidence type="ECO:0000313" key="3">
    <source>
        <dbReference type="Proteomes" id="UP000683360"/>
    </source>
</evidence>
<reference evidence="2" key="1">
    <citation type="submission" date="2021-03" db="EMBL/GenBank/DDBJ databases">
        <authorList>
            <person name="Bekaert M."/>
        </authorList>
    </citation>
    <scope>NUCLEOTIDE SEQUENCE</scope>
</reference>
<dbReference type="OrthoDB" id="9909359at2759"/>
<accession>A0A8S3V276</accession>
<organism evidence="2 3">
    <name type="scientific">Mytilus edulis</name>
    <name type="common">Blue mussel</name>
    <dbReference type="NCBI Taxonomy" id="6550"/>
    <lineage>
        <taxon>Eukaryota</taxon>
        <taxon>Metazoa</taxon>
        <taxon>Spiralia</taxon>
        <taxon>Lophotrochozoa</taxon>
        <taxon>Mollusca</taxon>
        <taxon>Bivalvia</taxon>
        <taxon>Autobranchia</taxon>
        <taxon>Pteriomorphia</taxon>
        <taxon>Mytilida</taxon>
        <taxon>Mytiloidea</taxon>
        <taxon>Mytilidae</taxon>
        <taxon>Mytilinae</taxon>
        <taxon>Mytilus</taxon>
    </lineage>
</organism>
<keyword evidence="3" id="KW-1185">Reference proteome</keyword>
<dbReference type="SUPFAM" id="SSF56219">
    <property type="entry name" value="DNase I-like"/>
    <property type="match status" value="1"/>
</dbReference>
<dbReference type="Gene3D" id="3.60.10.10">
    <property type="entry name" value="Endonuclease/exonuclease/phosphatase"/>
    <property type="match status" value="1"/>
</dbReference>
<feature type="transmembrane region" description="Helical" evidence="1">
    <location>
        <begin position="456"/>
        <end position="478"/>
    </location>
</feature>
<dbReference type="PANTHER" id="PTHR31635:SF196">
    <property type="entry name" value="REVERSE TRANSCRIPTASE DOMAIN-CONTAINING PROTEIN-RELATED"/>
    <property type="match status" value="1"/>
</dbReference>